<dbReference type="Gene3D" id="3.40.50.720">
    <property type="entry name" value="NAD(P)-binding Rossmann-like Domain"/>
    <property type="match status" value="1"/>
</dbReference>
<dbReference type="InterPro" id="IPR052515">
    <property type="entry name" value="Gfo/Idh/MocA_Oxidoreductase"/>
</dbReference>
<protein>
    <submittedName>
        <fullName evidence="3">Gfo/Idh/MocA family oxidoreductase</fullName>
    </submittedName>
</protein>
<dbReference type="RefSeq" id="WP_262654913.1">
    <property type="nucleotide sequence ID" value="NZ_JAOQKE010000012.1"/>
</dbReference>
<dbReference type="Pfam" id="PF22725">
    <property type="entry name" value="GFO_IDH_MocA_C3"/>
    <property type="match status" value="1"/>
</dbReference>
<comment type="caution">
    <text evidence="3">The sequence shown here is derived from an EMBL/GenBank/DDBJ whole genome shotgun (WGS) entry which is preliminary data.</text>
</comment>
<gene>
    <name evidence="3" type="ORF">OCV47_09835</name>
</gene>
<dbReference type="EMBL" id="JAOQKE010000012">
    <property type="protein sequence ID" value="MCU6725648.1"/>
    <property type="molecule type" value="Genomic_DNA"/>
</dbReference>
<organism evidence="3 4">
    <name type="scientific">Muricoprocola aceti</name>
    <dbReference type="NCBI Taxonomy" id="2981772"/>
    <lineage>
        <taxon>Bacteria</taxon>
        <taxon>Bacillati</taxon>
        <taxon>Bacillota</taxon>
        <taxon>Clostridia</taxon>
        <taxon>Lachnospirales</taxon>
        <taxon>Lachnospiraceae</taxon>
        <taxon>Muricoprocola</taxon>
    </lineage>
</organism>
<dbReference type="Proteomes" id="UP001652338">
    <property type="component" value="Unassembled WGS sequence"/>
</dbReference>
<dbReference type="PANTHER" id="PTHR43249">
    <property type="entry name" value="UDP-N-ACETYL-2-AMINO-2-DEOXY-D-GLUCURONATE OXIDASE"/>
    <property type="match status" value="1"/>
</dbReference>
<evidence type="ECO:0000313" key="3">
    <source>
        <dbReference type="EMBL" id="MCU6725648.1"/>
    </source>
</evidence>
<keyword evidence="4" id="KW-1185">Reference proteome</keyword>
<evidence type="ECO:0000259" key="1">
    <source>
        <dbReference type="Pfam" id="PF01408"/>
    </source>
</evidence>
<sequence length="389" mass="44451">MNKLRIGIIGCGIQGKFYRDIIDGVDLERYGIKKAPGNCKVTAVTTSNSDTAKTFQEIPGITVFKNWKKLIESDCCDAVIITLPHLLHHEPAMYALEHGKHVLCEKPMCIRLSDAEKLVQVKEEHPELTLAMMFNQRANPLYRSIKEMAEKKELGSLRRSNWLINDWWRPDQYYTSGPWRGSYSKEGGGILVNQLPHNLDLWAWICGAPKKIFAKCIQGAYRDIPVENDITIVAEYENGVTGTIVSCTHDPLGTNRLELDFSKGKIILENGKKLTIYRFHQDEKEWNHTYDHYTFQNMKRENEAALYDMEIREVETTYGNDHSEALRNFAEHILSGEALYSDYQDGLLENQIAAAAQLSGWTGKEICMPPKEEEYDAAMDVQIAKEQIK</sequence>
<dbReference type="InterPro" id="IPR055170">
    <property type="entry name" value="GFO_IDH_MocA-like_dom"/>
</dbReference>
<dbReference type="Gene3D" id="3.30.360.10">
    <property type="entry name" value="Dihydrodipicolinate Reductase, domain 2"/>
    <property type="match status" value="1"/>
</dbReference>
<name>A0ABT2SME7_9FIRM</name>
<feature type="domain" description="GFO/IDH/MocA-like oxidoreductase" evidence="2">
    <location>
        <begin position="142"/>
        <end position="266"/>
    </location>
</feature>
<dbReference type="Pfam" id="PF01408">
    <property type="entry name" value="GFO_IDH_MocA"/>
    <property type="match status" value="1"/>
</dbReference>
<dbReference type="InterPro" id="IPR036291">
    <property type="entry name" value="NAD(P)-bd_dom_sf"/>
</dbReference>
<feature type="domain" description="Gfo/Idh/MocA-like oxidoreductase N-terminal" evidence="1">
    <location>
        <begin position="4"/>
        <end position="126"/>
    </location>
</feature>
<evidence type="ECO:0000313" key="4">
    <source>
        <dbReference type="Proteomes" id="UP001652338"/>
    </source>
</evidence>
<proteinExistence type="predicted"/>
<dbReference type="SUPFAM" id="SSF51735">
    <property type="entry name" value="NAD(P)-binding Rossmann-fold domains"/>
    <property type="match status" value="1"/>
</dbReference>
<dbReference type="PANTHER" id="PTHR43249:SF1">
    <property type="entry name" value="D-GLUCOSIDE 3-DEHYDROGENASE"/>
    <property type="match status" value="1"/>
</dbReference>
<dbReference type="InterPro" id="IPR000683">
    <property type="entry name" value="Gfo/Idh/MocA-like_OxRdtase_N"/>
</dbReference>
<reference evidence="3 4" key="1">
    <citation type="journal article" date="2021" name="ISME Commun">
        <title>Automated analysis of genomic sequences facilitates high-throughput and comprehensive description of bacteria.</title>
        <authorList>
            <person name="Hitch T.C.A."/>
        </authorList>
    </citation>
    <scope>NUCLEOTIDE SEQUENCE [LARGE SCALE GENOMIC DNA]</scope>
    <source>
        <strain evidence="3 4">Sanger_29</strain>
    </source>
</reference>
<accession>A0ABT2SME7</accession>
<evidence type="ECO:0000259" key="2">
    <source>
        <dbReference type="Pfam" id="PF22725"/>
    </source>
</evidence>
<dbReference type="SUPFAM" id="SSF55347">
    <property type="entry name" value="Glyceraldehyde-3-phosphate dehydrogenase-like, C-terminal domain"/>
    <property type="match status" value="1"/>
</dbReference>